<gene>
    <name evidence="2" type="ORF">LCGC14_2650290</name>
</gene>
<keyword evidence="1" id="KW-0812">Transmembrane</keyword>
<evidence type="ECO:0000313" key="2">
    <source>
        <dbReference type="EMBL" id="KKK97682.1"/>
    </source>
</evidence>
<proteinExistence type="predicted"/>
<comment type="caution">
    <text evidence="2">The sequence shown here is derived from an EMBL/GenBank/DDBJ whole genome shotgun (WGS) entry which is preliminary data.</text>
</comment>
<feature type="transmembrane region" description="Helical" evidence="1">
    <location>
        <begin position="111"/>
        <end position="130"/>
    </location>
</feature>
<name>A0A0F8ZUZ1_9ZZZZ</name>
<reference evidence="2" key="1">
    <citation type="journal article" date="2015" name="Nature">
        <title>Complex archaea that bridge the gap between prokaryotes and eukaryotes.</title>
        <authorList>
            <person name="Spang A."/>
            <person name="Saw J.H."/>
            <person name="Jorgensen S.L."/>
            <person name="Zaremba-Niedzwiedzka K."/>
            <person name="Martijn J."/>
            <person name="Lind A.E."/>
            <person name="van Eijk R."/>
            <person name="Schleper C."/>
            <person name="Guy L."/>
            <person name="Ettema T.J."/>
        </authorList>
    </citation>
    <scope>NUCLEOTIDE SEQUENCE</scope>
</reference>
<accession>A0A0F8ZUZ1</accession>
<sequence length="187" mass="21205">MDCAGNISVTNLNTSVQTNITTNPFGDGRFNFTFNFTNGSYSLVDCKNFSSTVIVGRIKQGYGTSAFFFILPAALLSFLFLFISARMNKGLRNHEEENRDNGIDKRESRTIPTVFMLFGWIPMIFMIRFTSSHLEEYVADAKITSFFGTFYILFLSLFSFVFIISFVLLASKLIKWRSANRGMEGGM</sequence>
<dbReference type="AlphaFoldDB" id="A0A0F8ZUZ1"/>
<feature type="transmembrane region" description="Helical" evidence="1">
    <location>
        <begin position="150"/>
        <end position="171"/>
    </location>
</feature>
<keyword evidence="1" id="KW-0472">Membrane</keyword>
<organism evidence="2">
    <name type="scientific">marine sediment metagenome</name>
    <dbReference type="NCBI Taxonomy" id="412755"/>
    <lineage>
        <taxon>unclassified sequences</taxon>
        <taxon>metagenomes</taxon>
        <taxon>ecological metagenomes</taxon>
    </lineage>
</organism>
<evidence type="ECO:0000256" key="1">
    <source>
        <dbReference type="SAM" id="Phobius"/>
    </source>
</evidence>
<dbReference type="EMBL" id="LAZR01045942">
    <property type="protein sequence ID" value="KKK97682.1"/>
    <property type="molecule type" value="Genomic_DNA"/>
</dbReference>
<feature type="transmembrane region" description="Helical" evidence="1">
    <location>
        <begin position="66"/>
        <end position="85"/>
    </location>
</feature>
<protein>
    <submittedName>
        <fullName evidence="2">Uncharacterized protein</fullName>
    </submittedName>
</protein>
<keyword evidence="1" id="KW-1133">Transmembrane helix</keyword>